<evidence type="ECO:0000313" key="2">
    <source>
        <dbReference type="EMBL" id="GCC53221.1"/>
    </source>
</evidence>
<dbReference type="InterPro" id="IPR025248">
    <property type="entry name" value="DUF4007"/>
</dbReference>
<organism evidence="2 3">
    <name type="scientific">Chryseotalea sanaruensis</name>
    <dbReference type="NCBI Taxonomy" id="2482724"/>
    <lineage>
        <taxon>Bacteria</taxon>
        <taxon>Pseudomonadati</taxon>
        <taxon>Bacteroidota</taxon>
        <taxon>Cytophagia</taxon>
        <taxon>Cytophagales</taxon>
        <taxon>Chryseotaleaceae</taxon>
        <taxon>Chryseotalea</taxon>
    </lineage>
</organism>
<reference evidence="2 3" key="1">
    <citation type="submission" date="2018-11" db="EMBL/GenBank/DDBJ databases">
        <title>Chryseotalea sanarue gen. nov., sp., nov., a member of the family Cytophagaceae, isolated from a brackish lake in Hamamatsu Japan.</title>
        <authorList>
            <person name="Maejima Y."/>
            <person name="Iino T."/>
            <person name="Muraguchi Y."/>
            <person name="Fukuda K."/>
            <person name="Ohkuma M."/>
            <person name="Moriuchi R."/>
            <person name="Dohra H."/>
            <person name="Kimbara K."/>
            <person name="Shintani M."/>
        </authorList>
    </citation>
    <scope>NUCLEOTIDE SEQUENCE [LARGE SCALE GENOMIC DNA]</scope>
    <source>
        <strain evidence="2 3">Ys</strain>
    </source>
</reference>
<name>A0A401UE84_9BACT</name>
<evidence type="ECO:0000313" key="3">
    <source>
        <dbReference type="Proteomes" id="UP000288227"/>
    </source>
</evidence>
<proteinExistence type="predicted"/>
<dbReference type="Pfam" id="PF13182">
    <property type="entry name" value="DUF4007"/>
    <property type="match status" value="1"/>
</dbReference>
<sequence length="291" mass="33734">MSNNYKMTFSGHESFQCRQLWLKKGYDFVVQGKSFNSDDAVVELGVGKNMVSSIRYWMKAFNLLTKDDKLTIFASKLLSDDGWDPYLEDEGSLWLLHYHLVKSGFASTYSIVFNELRKEKIEFTRDNFISLVKRKSDFEKTFFFNERTLIEDFSVMTKMYQRSNSSSKDKEDSFSGLLTDLDLIKSYTKSKEDFLIIENTERPEIPAEIILFAILDNETFDKSVNFNAIEQNYNSVGSVFAINRPGLLQKIDALTTKYTKNLTFNDHAGIKELQFKVKPTAMSILNKYYAN</sequence>
<protein>
    <submittedName>
        <fullName evidence="2">DUF4007 domain-containing protein</fullName>
    </submittedName>
</protein>
<comment type="caution">
    <text evidence="2">The sequence shown here is derived from an EMBL/GenBank/DDBJ whole genome shotgun (WGS) entry which is preliminary data.</text>
</comment>
<dbReference type="AlphaFoldDB" id="A0A401UE84"/>
<feature type="domain" description="DUF4007" evidence="1">
    <location>
        <begin position="9"/>
        <end position="289"/>
    </location>
</feature>
<evidence type="ECO:0000259" key="1">
    <source>
        <dbReference type="Pfam" id="PF13182"/>
    </source>
</evidence>
<gene>
    <name evidence="2" type="ORF">SanaruYs_34640</name>
</gene>
<keyword evidence="3" id="KW-1185">Reference proteome</keyword>
<dbReference type="EMBL" id="BHXQ01000007">
    <property type="protein sequence ID" value="GCC53221.1"/>
    <property type="molecule type" value="Genomic_DNA"/>
</dbReference>
<accession>A0A401UE84</accession>
<dbReference type="OrthoDB" id="747541at2"/>
<dbReference type="Proteomes" id="UP000288227">
    <property type="component" value="Unassembled WGS sequence"/>
</dbReference>
<dbReference type="RefSeq" id="WP_127123875.1">
    <property type="nucleotide sequence ID" value="NZ_BHXQ01000007.1"/>
</dbReference>